<keyword evidence="1" id="KW-0812">Transmembrane</keyword>
<dbReference type="Proteomes" id="UP000019434">
    <property type="component" value="Chromosome"/>
</dbReference>
<dbReference type="AlphaFoldDB" id="W8NTG8"/>
<evidence type="ECO:0000313" key="3">
    <source>
        <dbReference type="Proteomes" id="UP000019434"/>
    </source>
</evidence>
<dbReference type="STRING" id="195522.BD01_0944"/>
<sequence length="48" mass="5220">MVAAANPVATTKSPNSKATNFFIMRTLLPGIMSFRAIIVMSSRYLSLT</sequence>
<keyword evidence="1" id="KW-0472">Membrane</keyword>
<accession>W8NTG8</accession>
<dbReference type="KEGG" id="tnu:BD01_0944"/>
<evidence type="ECO:0000313" key="2">
    <source>
        <dbReference type="EMBL" id="AHL22563.1"/>
    </source>
</evidence>
<dbReference type="EMBL" id="CP007264">
    <property type="protein sequence ID" value="AHL22563.1"/>
    <property type="molecule type" value="Genomic_DNA"/>
</dbReference>
<name>W8NTG8_9EURY</name>
<dbReference type="HOGENOM" id="CLU_3148163_0_0_2"/>
<evidence type="ECO:0000256" key="1">
    <source>
        <dbReference type="SAM" id="Phobius"/>
    </source>
</evidence>
<reference evidence="2 3" key="1">
    <citation type="submission" date="2014-02" db="EMBL/GenBank/DDBJ databases">
        <title>Genome Sequence of an Hyperthermophilic Archaeon, Thermococcus nautili 30-1, producing viral vesicles.</title>
        <authorList>
            <person name="Oberto J."/>
            <person name="Gaudin M."/>
            <person name="Cossu M."/>
            <person name="Gorlas A."/>
            <person name="Slesarev A."/>
            <person name="Marguet E."/>
            <person name="Forterre P."/>
        </authorList>
    </citation>
    <scope>NUCLEOTIDE SEQUENCE [LARGE SCALE GENOMIC DNA]</scope>
    <source>
        <strain evidence="2 3">30-1</strain>
    </source>
</reference>
<keyword evidence="3" id="KW-1185">Reference proteome</keyword>
<proteinExistence type="predicted"/>
<feature type="transmembrane region" description="Helical" evidence="1">
    <location>
        <begin position="22"/>
        <end position="45"/>
    </location>
</feature>
<keyword evidence="1" id="KW-1133">Transmembrane helix</keyword>
<organism evidence="2 3">
    <name type="scientific">Thermococcus nautili</name>
    <dbReference type="NCBI Taxonomy" id="195522"/>
    <lineage>
        <taxon>Archaea</taxon>
        <taxon>Methanobacteriati</taxon>
        <taxon>Methanobacteriota</taxon>
        <taxon>Thermococci</taxon>
        <taxon>Thermococcales</taxon>
        <taxon>Thermococcaceae</taxon>
        <taxon>Thermococcus</taxon>
    </lineage>
</organism>
<gene>
    <name evidence="2" type="ORF">BD01_0944</name>
</gene>
<protein>
    <submittedName>
        <fullName evidence="2">Uncharacterized protein</fullName>
    </submittedName>
</protein>